<evidence type="ECO:0000313" key="3">
    <source>
        <dbReference type="Proteomes" id="UP000219636"/>
    </source>
</evidence>
<dbReference type="OrthoDB" id="9811812at2"/>
<dbReference type="EMBL" id="OBMQ01000004">
    <property type="protein sequence ID" value="SOC06007.1"/>
    <property type="molecule type" value="Genomic_DNA"/>
</dbReference>
<reference evidence="3" key="1">
    <citation type="submission" date="2017-08" db="EMBL/GenBank/DDBJ databases">
        <authorList>
            <person name="Varghese N."/>
            <person name="Submissions S."/>
        </authorList>
    </citation>
    <scope>NUCLEOTIDE SEQUENCE [LARGE SCALE GENOMIC DNA]</scope>
    <source>
        <strain evidence="3">JC22</strain>
    </source>
</reference>
<keyword evidence="3" id="KW-1185">Reference proteome</keyword>
<proteinExistence type="predicted"/>
<dbReference type="Gene3D" id="3.90.1150.200">
    <property type="match status" value="1"/>
</dbReference>
<evidence type="ECO:0000259" key="1">
    <source>
        <dbReference type="Pfam" id="PF08818"/>
    </source>
</evidence>
<dbReference type="Proteomes" id="UP000219636">
    <property type="component" value="Unassembled WGS sequence"/>
</dbReference>
<dbReference type="InterPro" id="IPR014922">
    <property type="entry name" value="YdhG-like"/>
</dbReference>
<dbReference type="AlphaFoldDB" id="A0A285SIR4"/>
<gene>
    <name evidence="2" type="ORF">SAMN05880501_104157</name>
</gene>
<organism evidence="2 3">
    <name type="scientific">Ureibacillus xyleni</name>
    <dbReference type="NCBI Taxonomy" id="614648"/>
    <lineage>
        <taxon>Bacteria</taxon>
        <taxon>Bacillati</taxon>
        <taxon>Bacillota</taxon>
        <taxon>Bacilli</taxon>
        <taxon>Bacillales</taxon>
        <taxon>Caryophanaceae</taxon>
        <taxon>Ureibacillus</taxon>
    </lineage>
</organism>
<dbReference type="RefSeq" id="WP_097073113.1">
    <property type="nucleotide sequence ID" value="NZ_OBMQ01000004.1"/>
</dbReference>
<protein>
    <recommendedName>
        <fullName evidence="1">YdhG-like domain-containing protein</fullName>
    </recommendedName>
</protein>
<sequence>MTNKLRTIEIVDQYIDKLPEEIQQITVELRKIILDSSPHLKEEFKWSMPNYSYNGLVCYLQPAKNHVNLGFHRGNELKNKEWGHFLHGTGKSMRHIQINNMQEIQKDAFTSLIKIAVALNHD</sequence>
<evidence type="ECO:0000313" key="2">
    <source>
        <dbReference type="EMBL" id="SOC06007.1"/>
    </source>
</evidence>
<dbReference type="Pfam" id="PF08818">
    <property type="entry name" value="DUF1801"/>
    <property type="match status" value="1"/>
</dbReference>
<name>A0A285SIR4_9BACL</name>
<feature type="domain" description="YdhG-like" evidence="1">
    <location>
        <begin position="23"/>
        <end position="116"/>
    </location>
</feature>
<accession>A0A285SIR4</accession>
<dbReference type="SUPFAM" id="SSF159888">
    <property type="entry name" value="YdhG-like"/>
    <property type="match status" value="1"/>
</dbReference>